<dbReference type="EMBL" id="GIBP01008419">
    <property type="protein sequence ID" value="NDV37388.1"/>
    <property type="molecule type" value="Transcribed_RNA"/>
</dbReference>
<evidence type="ECO:0000313" key="1">
    <source>
        <dbReference type="EMBL" id="NDV37388.1"/>
    </source>
</evidence>
<accession>A0A6B2LL08</accession>
<name>A0A6B2LL08_9EUKA</name>
<dbReference type="AlphaFoldDB" id="A0A6B2LL08"/>
<protein>
    <submittedName>
        <fullName evidence="1">Uncharacterized protein</fullName>
    </submittedName>
</protein>
<proteinExistence type="predicted"/>
<organism evidence="1">
    <name type="scientific">Arcella intermedia</name>
    <dbReference type="NCBI Taxonomy" id="1963864"/>
    <lineage>
        <taxon>Eukaryota</taxon>
        <taxon>Amoebozoa</taxon>
        <taxon>Tubulinea</taxon>
        <taxon>Elardia</taxon>
        <taxon>Arcellinida</taxon>
        <taxon>Sphaerothecina</taxon>
        <taxon>Arcellidae</taxon>
        <taxon>Arcella</taxon>
    </lineage>
</organism>
<sequence>MRDIDTIQKFTNILSSNTGSREDGGSGLRNFLQVISFQFKLILDSLRTGDFDSLSHFNSFHNLGAQEVSQLQGSVFIVNLGDNGKMRIDQTHVVLVALSDTNHHVLDVRSDSLDASDMLTVSPPDVDLNVLLGDLDVHLNVTEVSF</sequence>
<reference evidence="1" key="1">
    <citation type="journal article" date="2020" name="J. Eukaryot. Microbiol.">
        <title>De novo Sequencing, Assembly and Annotation of the Transcriptome for the Free-Living Testate Amoeba Arcella intermedia.</title>
        <authorList>
            <person name="Ribeiro G.M."/>
            <person name="Porfirio-Sousa A.L."/>
            <person name="Maurer-Alcala X.X."/>
            <person name="Katz L.A."/>
            <person name="Lahr D.J.G."/>
        </authorList>
    </citation>
    <scope>NUCLEOTIDE SEQUENCE</scope>
</reference>